<name>A0A8E2E910_9PEZI</name>
<sequence>MGTYQHILCAKSLAKLAKEVARLLFPAYGSLYFADAPIGPYFIVSPGDFCVGHVVQGL</sequence>
<reference evidence="1 2" key="1">
    <citation type="journal article" date="2016" name="Nat. Commun.">
        <title>Ectomycorrhizal ecology is imprinted in the genome of the dominant symbiotic fungus Cenococcum geophilum.</title>
        <authorList>
            <consortium name="DOE Joint Genome Institute"/>
            <person name="Peter M."/>
            <person name="Kohler A."/>
            <person name="Ohm R.A."/>
            <person name="Kuo A."/>
            <person name="Krutzmann J."/>
            <person name="Morin E."/>
            <person name="Arend M."/>
            <person name="Barry K.W."/>
            <person name="Binder M."/>
            <person name="Choi C."/>
            <person name="Clum A."/>
            <person name="Copeland A."/>
            <person name="Grisel N."/>
            <person name="Haridas S."/>
            <person name="Kipfer T."/>
            <person name="LaButti K."/>
            <person name="Lindquist E."/>
            <person name="Lipzen A."/>
            <person name="Maire R."/>
            <person name="Meier B."/>
            <person name="Mihaltcheva S."/>
            <person name="Molinier V."/>
            <person name="Murat C."/>
            <person name="Poggeler S."/>
            <person name="Quandt C.A."/>
            <person name="Sperisen C."/>
            <person name="Tritt A."/>
            <person name="Tisserant E."/>
            <person name="Crous P.W."/>
            <person name="Henrissat B."/>
            <person name="Nehls U."/>
            <person name="Egli S."/>
            <person name="Spatafora J.W."/>
            <person name="Grigoriev I.V."/>
            <person name="Martin F.M."/>
        </authorList>
    </citation>
    <scope>NUCLEOTIDE SEQUENCE [LARGE SCALE GENOMIC DNA]</scope>
    <source>
        <strain evidence="1 2">CBS 459.81</strain>
    </source>
</reference>
<evidence type="ECO:0000313" key="1">
    <source>
        <dbReference type="EMBL" id="OCK79449.1"/>
    </source>
</evidence>
<dbReference type="EMBL" id="KV745005">
    <property type="protein sequence ID" value="OCK79449.1"/>
    <property type="molecule type" value="Genomic_DNA"/>
</dbReference>
<dbReference type="Proteomes" id="UP000250266">
    <property type="component" value="Unassembled WGS sequence"/>
</dbReference>
<proteinExistence type="predicted"/>
<protein>
    <submittedName>
        <fullName evidence="1">Uncharacterized protein</fullName>
    </submittedName>
</protein>
<accession>A0A8E2E910</accession>
<dbReference type="AlphaFoldDB" id="A0A8E2E910"/>
<evidence type="ECO:0000313" key="2">
    <source>
        <dbReference type="Proteomes" id="UP000250266"/>
    </source>
</evidence>
<dbReference type="OrthoDB" id="2831558at2759"/>
<keyword evidence="2" id="KW-1185">Reference proteome</keyword>
<gene>
    <name evidence="1" type="ORF">K432DRAFT_68346</name>
</gene>
<organism evidence="1 2">
    <name type="scientific">Lepidopterella palustris CBS 459.81</name>
    <dbReference type="NCBI Taxonomy" id="1314670"/>
    <lineage>
        <taxon>Eukaryota</taxon>
        <taxon>Fungi</taxon>
        <taxon>Dikarya</taxon>
        <taxon>Ascomycota</taxon>
        <taxon>Pezizomycotina</taxon>
        <taxon>Dothideomycetes</taxon>
        <taxon>Pleosporomycetidae</taxon>
        <taxon>Mytilinidiales</taxon>
        <taxon>Argynnaceae</taxon>
        <taxon>Lepidopterella</taxon>
    </lineage>
</organism>